<organism evidence="1 2">
    <name type="scientific">Caenorhabditis briggsae</name>
    <dbReference type="NCBI Taxonomy" id="6238"/>
    <lineage>
        <taxon>Eukaryota</taxon>
        <taxon>Metazoa</taxon>
        <taxon>Ecdysozoa</taxon>
        <taxon>Nematoda</taxon>
        <taxon>Chromadorea</taxon>
        <taxon>Rhabditida</taxon>
        <taxon>Rhabditina</taxon>
        <taxon>Rhabditomorpha</taxon>
        <taxon>Rhabditoidea</taxon>
        <taxon>Rhabditidae</taxon>
        <taxon>Peloderinae</taxon>
        <taxon>Caenorhabditis</taxon>
    </lineage>
</organism>
<dbReference type="EMBL" id="CP092624">
    <property type="protein sequence ID" value="UMM31868.1"/>
    <property type="molecule type" value="Genomic_DNA"/>
</dbReference>
<name>A0AAE9EUJ4_CAEBR</name>
<evidence type="ECO:0000313" key="2">
    <source>
        <dbReference type="Proteomes" id="UP000829354"/>
    </source>
</evidence>
<reference evidence="1 2" key="1">
    <citation type="submission" date="2022-04" db="EMBL/GenBank/DDBJ databases">
        <title>Chromosome-level reference genomes for two strains of Caenorhabditis briggsae: an improved platform for comparative genomics.</title>
        <authorList>
            <person name="Stevens L."/>
            <person name="Andersen E."/>
        </authorList>
    </citation>
    <scope>NUCLEOTIDE SEQUENCE [LARGE SCALE GENOMIC DNA]</scope>
    <source>
        <strain evidence="1">VX34</strain>
        <tissue evidence="1">Whole-organism</tissue>
    </source>
</reference>
<protein>
    <submittedName>
        <fullName evidence="1">Uncharacterized protein</fullName>
    </submittedName>
</protein>
<accession>A0AAE9EUJ4</accession>
<sequence>MIKDYITSFEKYSEMYNGDLVLTQIKRVLHNLIFHESDQCGKEEKSSTNSTTITTTPSTTTMEATTTGCVCPAFYAVNFTNDNHSMQWWNNTVDEVAKGYDENHVVAGRPFRPASQQLDCSVLTCSIQVAPGFEKVAVGLYIGTTKNKVHNITRIAGKDEMFRLECGMNGNYYYNGSLVQVGACISVSSINNP</sequence>
<gene>
    <name evidence="1" type="ORF">L5515_005894</name>
</gene>
<dbReference type="Proteomes" id="UP000829354">
    <property type="component" value="Chromosome V"/>
</dbReference>
<evidence type="ECO:0000313" key="1">
    <source>
        <dbReference type="EMBL" id="UMM31868.1"/>
    </source>
</evidence>
<proteinExistence type="predicted"/>
<dbReference type="AlphaFoldDB" id="A0AAE9EUJ4"/>
<keyword evidence="2" id="KW-1185">Reference proteome</keyword>